<evidence type="ECO:0000256" key="2">
    <source>
        <dbReference type="SAM" id="Phobius"/>
    </source>
</evidence>
<feature type="transmembrane region" description="Helical" evidence="2">
    <location>
        <begin position="37"/>
        <end position="58"/>
    </location>
</feature>
<evidence type="ECO:0000256" key="1">
    <source>
        <dbReference type="SAM" id="Coils"/>
    </source>
</evidence>
<keyword evidence="2" id="KW-0812">Transmembrane</keyword>
<dbReference type="SUPFAM" id="SSF48452">
    <property type="entry name" value="TPR-like"/>
    <property type="match status" value="1"/>
</dbReference>
<keyword evidence="4" id="KW-1185">Reference proteome</keyword>
<keyword evidence="2" id="KW-1133">Transmembrane helix</keyword>
<dbReference type="RefSeq" id="WP_085801545.1">
    <property type="nucleotide sequence ID" value="NZ_FWXB01000015.1"/>
</dbReference>
<feature type="coiled-coil region" evidence="1">
    <location>
        <begin position="60"/>
        <end position="126"/>
    </location>
</feature>
<name>A0A1X7BVF8_9RHOB</name>
<dbReference type="OrthoDB" id="581105at2"/>
<protein>
    <recommendedName>
        <fullName evidence="5">Tetratricopeptide repeat protein</fullName>
    </recommendedName>
</protein>
<evidence type="ECO:0000313" key="4">
    <source>
        <dbReference type="Proteomes" id="UP000193224"/>
    </source>
</evidence>
<keyword evidence="2" id="KW-0472">Membrane</keyword>
<dbReference type="Proteomes" id="UP000193224">
    <property type="component" value="Unassembled WGS sequence"/>
</dbReference>
<evidence type="ECO:0000313" key="3">
    <source>
        <dbReference type="EMBL" id="SMC13608.1"/>
    </source>
</evidence>
<keyword evidence="1" id="KW-0175">Coiled coil</keyword>
<dbReference type="EMBL" id="FWXB01000015">
    <property type="protein sequence ID" value="SMC13608.1"/>
    <property type="molecule type" value="Genomic_DNA"/>
</dbReference>
<accession>A0A1X7BVF8</accession>
<dbReference type="InterPro" id="IPR011990">
    <property type="entry name" value="TPR-like_helical_dom_sf"/>
</dbReference>
<dbReference type="AlphaFoldDB" id="A0A1X7BVF8"/>
<gene>
    <name evidence="3" type="ORF">ROA7745_03465</name>
</gene>
<reference evidence="3 4" key="1">
    <citation type="submission" date="2017-03" db="EMBL/GenBank/DDBJ databases">
        <authorList>
            <person name="Afonso C.L."/>
            <person name="Miller P.J."/>
            <person name="Scott M.A."/>
            <person name="Spackman E."/>
            <person name="Goraichik I."/>
            <person name="Dimitrov K.M."/>
            <person name="Suarez D.L."/>
            <person name="Swayne D.E."/>
        </authorList>
    </citation>
    <scope>NUCLEOTIDE SEQUENCE [LARGE SCALE GENOMIC DNA]</scope>
    <source>
        <strain evidence="3 4">CECT 7745</strain>
    </source>
</reference>
<sequence length="412" mass="45982">MTDTKTQLDSDALQDLRTQLSDGGHAIIIVDAGLMKFAKFAACLLGLFALIGVIFFGFDVKKAAGEVATANKQISEAQRKLDQTRDVVSREKDALDGLMTEAGEMLRRLEQQEARATQIADQSLEQTMSTFADYVRSTAPSVGDAVSEEDTASKVEAEKLKTALGNFYNSNIEFAKAVNLPAVEVGMLGRHALLEWEIGNVSTAEDKFEAAIRLALAHQRYDLAAEIQMRYADLIKKSFFTDRSPATVKARRRYEDAIDSFKETGNLKGTALALDSVAQTYQLDLDFDRALKTLAEARAIHRQLKEVSYDELTVINRMADIEEEVGRISTAKRLITESISIAEDLDDFDFAANGYLRLARLTNQPSNRTTMLCLAWESLQQQDSRSARQVERFRKKAQRMQEDFTTSKCEAL</sequence>
<organism evidence="3 4">
    <name type="scientific">Roseovarius aestuarii</name>
    <dbReference type="NCBI Taxonomy" id="475083"/>
    <lineage>
        <taxon>Bacteria</taxon>
        <taxon>Pseudomonadati</taxon>
        <taxon>Pseudomonadota</taxon>
        <taxon>Alphaproteobacteria</taxon>
        <taxon>Rhodobacterales</taxon>
        <taxon>Roseobacteraceae</taxon>
        <taxon>Roseovarius</taxon>
    </lineage>
</organism>
<proteinExistence type="predicted"/>
<dbReference type="Gene3D" id="1.25.40.10">
    <property type="entry name" value="Tetratricopeptide repeat domain"/>
    <property type="match status" value="1"/>
</dbReference>
<evidence type="ECO:0008006" key="5">
    <source>
        <dbReference type="Google" id="ProtNLM"/>
    </source>
</evidence>